<dbReference type="Pfam" id="PF21863">
    <property type="entry name" value="HTH_67"/>
    <property type="match status" value="1"/>
</dbReference>
<evidence type="ECO:0000313" key="2">
    <source>
        <dbReference type="Proteomes" id="UP001500051"/>
    </source>
</evidence>
<evidence type="ECO:0000313" key="1">
    <source>
        <dbReference type="EMBL" id="GAA3701311.1"/>
    </source>
</evidence>
<keyword evidence="2" id="KW-1185">Reference proteome</keyword>
<proteinExistence type="predicted"/>
<gene>
    <name evidence="1" type="ORF">GCM10022204_17640</name>
</gene>
<dbReference type="SUPFAM" id="SSF46785">
    <property type="entry name" value="Winged helix' DNA-binding domain"/>
    <property type="match status" value="1"/>
</dbReference>
<dbReference type="RefSeq" id="WP_344811956.1">
    <property type="nucleotide sequence ID" value="NZ_BAAAYX010000004.1"/>
</dbReference>
<reference evidence="2" key="1">
    <citation type="journal article" date="2019" name="Int. J. Syst. Evol. Microbiol.">
        <title>The Global Catalogue of Microorganisms (GCM) 10K type strain sequencing project: providing services to taxonomists for standard genome sequencing and annotation.</title>
        <authorList>
            <consortium name="The Broad Institute Genomics Platform"/>
            <consortium name="The Broad Institute Genome Sequencing Center for Infectious Disease"/>
            <person name="Wu L."/>
            <person name="Ma J."/>
        </authorList>
    </citation>
    <scope>NUCLEOTIDE SEQUENCE [LARGE SCALE GENOMIC DNA]</scope>
    <source>
        <strain evidence="2">JCM 16548</strain>
    </source>
</reference>
<dbReference type="EMBL" id="BAAAYX010000004">
    <property type="protein sequence ID" value="GAA3701311.1"/>
    <property type="molecule type" value="Genomic_DNA"/>
</dbReference>
<name>A0ABP7D910_9ACTN</name>
<organism evidence="1 2">
    <name type="scientific">Microlunatus aurantiacus</name>
    <dbReference type="NCBI Taxonomy" id="446786"/>
    <lineage>
        <taxon>Bacteria</taxon>
        <taxon>Bacillati</taxon>
        <taxon>Actinomycetota</taxon>
        <taxon>Actinomycetes</taxon>
        <taxon>Propionibacteriales</taxon>
        <taxon>Propionibacteriaceae</taxon>
        <taxon>Microlunatus</taxon>
    </lineage>
</organism>
<dbReference type="InterPro" id="IPR054058">
    <property type="entry name" value="HTH_67"/>
</dbReference>
<accession>A0ABP7D910</accession>
<dbReference type="Gene3D" id="1.10.10.10">
    <property type="entry name" value="Winged helix-like DNA-binding domain superfamily/Winged helix DNA-binding domain"/>
    <property type="match status" value="1"/>
</dbReference>
<evidence type="ECO:0008006" key="3">
    <source>
        <dbReference type="Google" id="ProtNLM"/>
    </source>
</evidence>
<dbReference type="Proteomes" id="UP001500051">
    <property type="component" value="Unassembled WGS sequence"/>
</dbReference>
<dbReference type="NCBIfam" id="NF047719">
    <property type="entry name" value="SCO6745_fam_HTH"/>
    <property type="match status" value="1"/>
</dbReference>
<protein>
    <recommendedName>
        <fullName evidence="3">MarR family transcriptional regulator</fullName>
    </recommendedName>
</protein>
<dbReference type="InterPro" id="IPR036388">
    <property type="entry name" value="WH-like_DNA-bd_sf"/>
</dbReference>
<dbReference type="InterPro" id="IPR036390">
    <property type="entry name" value="WH_DNA-bd_sf"/>
</dbReference>
<comment type="caution">
    <text evidence="1">The sequence shown here is derived from an EMBL/GenBank/DDBJ whole genome shotgun (WGS) entry which is preliminary data.</text>
</comment>
<sequence>MNPMARRMFELVEPIGVLPYAADEPNETMFALGFTNYWDIYFAGRAAPLGRPTAEVVDALFYNFAPGEVARHIPKVWHTTTPEAATAARQAGCVAALRRILGDRVPTPELARATELLTRAATSAPPQGRPMYAALLALPVPEETLARLFFAASLLREHRGDGHIAALVVEGIGGLEAHVLLALDLPLPAVQFGRLHHLPAAQIEAVVDGLRQRGLVGGDGWFTEQGRAVKRRVEELTDDLAARPYEVLDAEERDELVRLLEPIAALLLAAQD</sequence>